<sequence>MRVRQDVCRAVLLTSLVWMLIDVVILFYYIDPSATSVKSIQKLRAERRSEDEAKYTADAETRTRLELLLKDLSFAKDGPGEMGSPVHIDPSKEEERKKKFKLNQFNLMASDMISINRSLPDYRSSKCRESAKRYKDVQLPSVSVIIVFHNEAWSTLLRTLHSVVNRSPLDLIKEIILIDDLSDRTYLKKPLDLYIQRFPLPVHLVHLKERSGLIRSRLEGSKISKGKVLLFLDAHVEVTEGWLEPLLYRVSTDRKRVVAPIIDVISDETFEYVTASDTTWGGFNWHLNFRWYPVPKREMERRNHDRSAPIRTPTIAGGLFAIDRQFFYDIGSYDEGMQVWGGENLEISFRVWTCGGSLEIHPCSRVGHVFRKQTPYTFPGGTAKVIHHNAARTAEVWMDEYKEFFYKMVPAAKNVEVGDLTDRKVLRENLQCHSFRWYLENIYPEAPIPKEFKSIGQCHSFRWYLENIYPEAPIPKEFKSIGQIKNLRTMKCVDTLGHASGELAGAGTCHGIGGNQAWSLTFEGEIRSDEVCLAPEAVSGRKIKFDVKLEKCSTTSVNVNHQFDYDAMTGLLKHRQSGRCLELAGDAATLQIRDCIPTLDAQKWQLEGYKA</sequence>
<dbReference type="GO" id="GO:0030246">
    <property type="term" value="F:carbohydrate binding"/>
    <property type="evidence" value="ECO:0007669"/>
    <property type="project" value="UniProtKB-KW"/>
</dbReference>
<comment type="pathway">
    <text evidence="3 17">Protein modification; protein glycosylation.</text>
</comment>
<dbReference type="CDD" id="cd02510">
    <property type="entry name" value="pp-GalNAc-T"/>
    <property type="match status" value="1"/>
</dbReference>
<keyword evidence="7 17" id="KW-0812">Transmembrane</keyword>
<comment type="similarity">
    <text evidence="4 17">Belongs to the glycosyltransferase 2 family. GalNAc-T subfamily.</text>
</comment>
<dbReference type="GO" id="GO:0004653">
    <property type="term" value="F:polypeptide N-acetylgalactosaminyltransferase activity"/>
    <property type="evidence" value="ECO:0007669"/>
    <property type="project" value="UniProtKB-ARBA"/>
</dbReference>
<evidence type="ECO:0000256" key="5">
    <source>
        <dbReference type="ARBA" id="ARBA00022676"/>
    </source>
</evidence>
<dbReference type="FunFam" id="3.90.550.10:FF:000021">
    <property type="entry name" value="Polypeptide N-acetylgalactosaminyltransferase"/>
    <property type="match status" value="1"/>
</dbReference>
<dbReference type="PANTHER" id="PTHR11675:SF101">
    <property type="entry name" value="POLYPEPTIDE N-ACETYLGALACTOSAMINYLTRANSFERASE 5"/>
    <property type="match status" value="1"/>
</dbReference>
<keyword evidence="11 17" id="KW-1133">Transmembrane helix</keyword>
<evidence type="ECO:0000256" key="12">
    <source>
        <dbReference type="ARBA" id="ARBA00023034"/>
    </source>
</evidence>
<dbReference type="InterPro" id="IPR000772">
    <property type="entry name" value="Ricin_B_lectin"/>
</dbReference>
<dbReference type="Gene3D" id="1.10.8.460">
    <property type="entry name" value="ppGaNTase-T1 linker domain-like"/>
    <property type="match status" value="1"/>
</dbReference>
<evidence type="ECO:0000256" key="13">
    <source>
        <dbReference type="ARBA" id="ARBA00023136"/>
    </source>
</evidence>
<dbReference type="AlphaFoldDB" id="A0A0B2VH58"/>
<dbReference type="InterPro" id="IPR035992">
    <property type="entry name" value="Ricin_B-like_lectins"/>
</dbReference>
<evidence type="ECO:0000256" key="11">
    <source>
        <dbReference type="ARBA" id="ARBA00022989"/>
    </source>
</evidence>
<organism evidence="19 20">
    <name type="scientific">Toxocara canis</name>
    <name type="common">Canine roundworm</name>
    <dbReference type="NCBI Taxonomy" id="6265"/>
    <lineage>
        <taxon>Eukaryota</taxon>
        <taxon>Metazoa</taxon>
        <taxon>Ecdysozoa</taxon>
        <taxon>Nematoda</taxon>
        <taxon>Chromadorea</taxon>
        <taxon>Rhabditida</taxon>
        <taxon>Spirurina</taxon>
        <taxon>Ascaridomorpha</taxon>
        <taxon>Ascaridoidea</taxon>
        <taxon>Toxocaridae</taxon>
        <taxon>Toxocara</taxon>
    </lineage>
</organism>
<dbReference type="PROSITE" id="PS50231">
    <property type="entry name" value="RICIN_B_LECTIN"/>
    <property type="match status" value="1"/>
</dbReference>
<dbReference type="SUPFAM" id="SSF53448">
    <property type="entry name" value="Nucleotide-diphospho-sugar transferases"/>
    <property type="match status" value="1"/>
</dbReference>
<dbReference type="CDD" id="cd23433">
    <property type="entry name" value="beta-trefoil_Ricin_GALNT1-like"/>
    <property type="match status" value="1"/>
</dbReference>
<keyword evidence="20" id="KW-1185">Reference proteome</keyword>
<dbReference type="Gene3D" id="2.80.10.50">
    <property type="match status" value="1"/>
</dbReference>
<dbReference type="Pfam" id="PF00535">
    <property type="entry name" value="Glycos_transf_2"/>
    <property type="match status" value="1"/>
</dbReference>
<keyword evidence="13 17" id="KW-0472">Membrane</keyword>
<dbReference type="SMART" id="SM00458">
    <property type="entry name" value="RICIN"/>
    <property type="match status" value="1"/>
</dbReference>
<keyword evidence="9 17" id="KW-0430">Lectin</keyword>
<comment type="caution">
    <text evidence="19">The sequence shown here is derived from an EMBL/GenBank/DDBJ whole genome shotgun (WGS) entry which is preliminary data.</text>
</comment>
<evidence type="ECO:0000256" key="6">
    <source>
        <dbReference type="ARBA" id="ARBA00022679"/>
    </source>
</evidence>
<dbReference type="EMBL" id="JPKZ01001751">
    <property type="protein sequence ID" value="KHN80280.1"/>
    <property type="molecule type" value="Genomic_DNA"/>
</dbReference>
<dbReference type="PANTHER" id="PTHR11675">
    <property type="entry name" value="N-ACETYLGALACTOSAMINYLTRANSFERASE"/>
    <property type="match status" value="1"/>
</dbReference>
<keyword evidence="15" id="KW-0325">Glycoprotein</keyword>
<dbReference type="GO" id="GO:0000139">
    <property type="term" value="C:Golgi membrane"/>
    <property type="evidence" value="ECO:0007669"/>
    <property type="project" value="UniProtKB-SubCell"/>
</dbReference>
<keyword evidence="10" id="KW-0735">Signal-anchor</keyword>
<evidence type="ECO:0000256" key="8">
    <source>
        <dbReference type="ARBA" id="ARBA00022723"/>
    </source>
</evidence>
<evidence type="ECO:0000259" key="18">
    <source>
        <dbReference type="SMART" id="SM00458"/>
    </source>
</evidence>
<dbReference type="OMA" id="CLDNMSR"/>
<dbReference type="InterPro" id="IPR029044">
    <property type="entry name" value="Nucleotide-diphossugar_trans"/>
</dbReference>
<dbReference type="GO" id="GO:0006493">
    <property type="term" value="P:protein O-linked glycosylation"/>
    <property type="evidence" value="ECO:0007669"/>
    <property type="project" value="TreeGrafter"/>
</dbReference>
<protein>
    <recommendedName>
        <fullName evidence="17">Polypeptide N-acetylgalactosaminyltransferase</fullName>
        <ecNumber evidence="17">2.4.1.-</ecNumber>
    </recommendedName>
    <alternativeName>
        <fullName evidence="17">Protein-UDP acetylgalactosaminyltransferase</fullName>
    </alternativeName>
</protein>
<keyword evidence="14 17" id="KW-1015">Disulfide bond</keyword>
<keyword evidence="6 17" id="KW-0808">Transferase</keyword>
<evidence type="ECO:0000256" key="4">
    <source>
        <dbReference type="ARBA" id="ARBA00005680"/>
    </source>
</evidence>
<comment type="subcellular location">
    <subcellularLocation>
        <location evidence="2 17">Golgi apparatus membrane</location>
        <topology evidence="2 17">Single-pass type II membrane protein</topology>
    </subcellularLocation>
</comment>
<evidence type="ECO:0000256" key="9">
    <source>
        <dbReference type="ARBA" id="ARBA00022734"/>
    </source>
</evidence>
<dbReference type="InterPro" id="IPR001173">
    <property type="entry name" value="Glyco_trans_2-like"/>
</dbReference>
<dbReference type="UniPathway" id="UPA00378"/>
<name>A0A0B2VH58_TOXCA</name>
<evidence type="ECO:0000256" key="17">
    <source>
        <dbReference type="RuleBase" id="RU361242"/>
    </source>
</evidence>
<evidence type="ECO:0000256" key="16">
    <source>
        <dbReference type="ARBA" id="ARBA00023211"/>
    </source>
</evidence>
<keyword evidence="16 17" id="KW-0464">Manganese</keyword>
<dbReference type="Proteomes" id="UP000031036">
    <property type="component" value="Unassembled WGS sequence"/>
</dbReference>
<dbReference type="Gene3D" id="3.90.550.10">
    <property type="entry name" value="Spore Coat Polysaccharide Biosynthesis Protein SpsA, Chain A"/>
    <property type="match status" value="1"/>
</dbReference>
<comment type="cofactor">
    <cofactor evidence="1 17">
        <name>Mn(2+)</name>
        <dbReference type="ChEBI" id="CHEBI:29035"/>
    </cofactor>
</comment>
<dbReference type="STRING" id="6265.A0A0B2VH58"/>
<evidence type="ECO:0000256" key="14">
    <source>
        <dbReference type="ARBA" id="ARBA00023157"/>
    </source>
</evidence>
<evidence type="ECO:0000256" key="15">
    <source>
        <dbReference type="ARBA" id="ARBA00023180"/>
    </source>
</evidence>
<evidence type="ECO:0000256" key="7">
    <source>
        <dbReference type="ARBA" id="ARBA00022692"/>
    </source>
</evidence>
<feature type="domain" description="Ricin B lectin" evidence="18">
    <location>
        <begin position="479"/>
        <end position="607"/>
    </location>
</feature>
<feature type="transmembrane region" description="Helical" evidence="17">
    <location>
        <begin position="7"/>
        <end position="30"/>
    </location>
</feature>
<keyword evidence="5 17" id="KW-0328">Glycosyltransferase</keyword>
<evidence type="ECO:0000313" key="20">
    <source>
        <dbReference type="Proteomes" id="UP000031036"/>
    </source>
</evidence>
<gene>
    <name evidence="19" type="primary">gly-3</name>
    <name evidence="19" type="ORF">Tcan_17030</name>
</gene>
<dbReference type="EC" id="2.4.1.-" evidence="17"/>
<dbReference type="GO" id="GO:0046872">
    <property type="term" value="F:metal ion binding"/>
    <property type="evidence" value="ECO:0007669"/>
    <property type="project" value="UniProtKB-KW"/>
</dbReference>
<accession>A0A0B2VH58</accession>
<reference evidence="19 20" key="1">
    <citation type="submission" date="2014-11" db="EMBL/GenBank/DDBJ databases">
        <title>Genetic blueprint of the zoonotic pathogen Toxocara canis.</title>
        <authorList>
            <person name="Zhu X.-Q."/>
            <person name="Korhonen P.K."/>
            <person name="Cai H."/>
            <person name="Young N.D."/>
            <person name="Nejsum P."/>
            <person name="von Samson-Himmelstjerna G."/>
            <person name="Boag P.R."/>
            <person name="Tan P."/>
            <person name="Li Q."/>
            <person name="Min J."/>
            <person name="Yang Y."/>
            <person name="Wang X."/>
            <person name="Fang X."/>
            <person name="Hall R.S."/>
            <person name="Hofmann A."/>
            <person name="Sternberg P.W."/>
            <person name="Jex A.R."/>
            <person name="Gasser R.B."/>
        </authorList>
    </citation>
    <scope>NUCLEOTIDE SEQUENCE [LARGE SCALE GENOMIC DNA]</scope>
    <source>
        <strain evidence="19">PN_DK_2014</strain>
    </source>
</reference>
<dbReference type="OrthoDB" id="330637at2759"/>
<dbReference type="InterPro" id="IPR045885">
    <property type="entry name" value="GalNAc-T"/>
</dbReference>
<evidence type="ECO:0000256" key="1">
    <source>
        <dbReference type="ARBA" id="ARBA00001936"/>
    </source>
</evidence>
<evidence type="ECO:0000256" key="2">
    <source>
        <dbReference type="ARBA" id="ARBA00004323"/>
    </source>
</evidence>
<evidence type="ECO:0000313" key="19">
    <source>
        <dbReference type="EMBL" id="KHN80280.1"/>
    </source>
</evidence>
<evidence type="ECO:0000256" key="3">
    <source>
        <dbReference type="ARBA" id="ARBA00004922"/>
    </source>
</evidence>
<dbReference type="SUPFAM" id="SSF50370">
    <property type="entry name" value="Ricin B-like lectins"/>
    <property type="match status" value="1"/>
</dbReference>
<evidence type="ECO:0000256" key="10">
    <source>
        <dbReference type="ARBA" id="ARBA00022968"/>
    </source>
</evidence>
<dbReference type="Pfam" id="PF00652">
    <property type="entry name" value="Ricin_B_lectin"/>
    <property type="match status" value="1"/>
</dbReference>
<keyword evidence="8" id="KW-0479">Metal-binding</keyword>
<keyword evidence="12 17" id="KW-0333">Golgi apparatus</keyword>
<proteinExistence type="inferred from homology"/>